<feature type="signal peptide" evidence="1">
    <location>
        <begin position="1"/>
        <end position="19"/>
    </location>
</feature>
<evidence type="ECO:0008006" key="4">
    <source>
        <dbReference type="Google" id="ProtNLM"/>
    </source>
</evidence>
<dbReference type="EMBL" id="WIXP02000008">
    <property type="protein sequence ID" value="KAF6206563.1"/>
    <property type="molecule type" value="Genomic_DNA"/>
</dbReference>
<sequence length="137" mass="15845">MRITICILFALCCFVDVKGEEPRKLKDMDRDETDRYERILKAAVKQYGGMLLPLTYKNRITHDTEVQEGSGGDFTITFYSLIRKCTVFIQDVVDEPDGSKITVHVKPETLKDNLCTIRLLSEPIELLEKWRKKIFTG</sequence>
<reference evidence="2" key="1">
    <citation type="journal article" date="2021" name="Mol. Ecol. Resour.">
        <title>Apolygus lucorum genome provides insights into omnivorousness and mesophyll feeding.</title>
        <authorList>
            <person name="Liu Y."/>
            <person name="Liu H."/>
            <person name="Wang H."/>
            <person name="Huang T."/>
            <person name="Liu B."/>
            <person name="Yang B."/>
            <person name="Yin L."/>
            <person name="Li B."/>
            <person name="Zhang Y."/>
            <person name="Zhang S."/>
            <person name="Jiang F."/>
            <person name="Zhang X."/>
            <person name="Ren Y."/>
            <person name="Wang B."/>
            <person name="Wang S."/>
            <person name="Lu Y."/>
            <person name="Wu K."/>
            <person name="Fan W."/>
            <person name="Wang G."/>
        </authorList>
    </citation>
    <scope>NUCLEOTIDE SEQUENCE</scope>
    <source>
        <strain evidence="2">12Hb</strain>
    </source>
</reference>
<name>A0A8S9XC64_APOLU</name>
<evidence type="ECO:0000256" key="1">
    <source>
        <dbReference type="SAM" id="SignalP"/>
    </source>
</evidence>
<gene>
    <name evidence="2" type="ORF">GE061_017797</name>
</gene>
<keyword evidence="1" id="KW-0732">Signal</keyword>
<evidence type="ECO:0000313" key="2">
    <source>
        <dbReference type="EMBL" id="KAF6206563.1"/>
    </source>
</evidence>
<dbReference type="Proteomes" id="UP000466442">
    <property type="component" value="Unassembled WGS sequence"/>
</dbReference>
<dbReference type="AlphaFoldDB" id="A0A8S9XC64"/>
<proteinExistence type="predicted"/>
<evidence type="ECO:0000313" key="3">
    <source>
        <dbReference type="Proteomes" id="UP000466442"/>
    </source>
</evidence>
<organism evidence="2 3">
    <name type="scientific">Apolygus lucorum</name>
    <name type="common">Small green plant bug</name>
    <name type="synonym">Lygocoris lucorum</name>
    <dbReference type="NCBI Taxonomy" id="248454"/>
    <lineage>
        <taxon>Eukaryota</taxon>
        <taxon>Metazoa</taxon>
        <taxon>Ecdysozoa</taxon>
        <taxon>Arthropoda</taxon>
        <taxon>Hexapoda</taxon>
        <taxon>Insecta</taxon>
        <taxon>Pterygota</taxon>
        <taxon>Neoptera</taxon>
        <taxon>Paraneoptera</taxon>
        <taxon>Hemiptera</taxon>
        <taxon>Heteroptera</taxon>
        <taxon>Panheteroptera</taxon>
        <taxon>Cimicomorpha</taxon>
        <taxon>Miridae</taxon>
        <taxon>Mirini</taxon>
        <taxon>Apolygus</taxon>
    </lineage>
</organism>
<protein>
    <recommendedName>
        <fullName evidence="4">DUF3888 domain-containing protein</fullName>
    </recommendedName>
</protein>
<comment type="caution">
    <text evidence="2">The sequence shown here is derived from an EMBL/GenBank/DDBJ whole genome shotgun (WGS) entry which is preliminary data.</text>
</comment>
<accession>A0A8S9XC64</accession>
<keyword evidence="3" id="KW-1185">Reference proteome</keyword>
<feature type="chain" id="PRO_5035747924" description="DUF3888 domain-containing protein" evidence="1">
    <location>
        <begin position="20"/>
        <end position="137"/>
    </location>
</feature>